<organism evidence="1">
    <name type="scientific">Wad Medani virus</name>
    <dbReference type="NCBI Taxonomy" id="40067"/>
    <lineage>
        <taxon>Viruses</taxon>
        <taxon>Riboviria</taxon>
        <taxon>Orthornavirae</taxon>
        <taxon>Duplornaviricota</taxon>
        <taxon>Resentoviricetes</taxon>
        <taxon>Reovirales</taxon>
        <taxon>Sedoreoviridae</taxon>
        <taxon>Orbivirus</taxon>
        <taxon>Orbivirus wadmedaniense</taxon>
    </lineage>
</organism>
<evidence type="ECO:0000313" key="1">
    <source>
        <dbReference type="EMBL" id="ATX74894.1"/>
    </source>
</evidence>
<sequence length="188" mass="22113">MGSTMTQVTRGALRKIEKRVEGIENFFENIHPAGEEMAAEIAEGIPVHHPMALEVLTSLEWVVDQIKERRPRVILNTGIRLMEKRPETPIKVIHILAEIRWRREMWVMLSIWLQKWTKTPAGAYLPSQNQLWARCASADRFMFSCLGIRNHVMETYAIMSVRRHLKLSDCRRRRRLRRKMLKLTGENN</sequence>
<proteinExistence type="predicted"/>
<name>A0A343RD92_9REOV</name>
<protein>
    <submittedName>
        <fullName evidence="1">NS4 protein</fullName>
    </submittedName>
</protein>
<accession>A0A343RD92</accession>
<reference evidence="1" key="1">
    <citation type="submission" date="2017-07" db="EMBL/GenBank/DDBJ databases">
        <title>WMV LEIV-2558Tur.</title>
        <authorList>
            <person name="Eremyan A.A.III."/>
            <person name="Alkhovsky S.V."/>
            <person name="Shchetinin A.M."/>
        </authorList>
    </citation>
    <scope>NUCLEOTIDE SEQUENCE</scope>
    <source>
        <strain evidence="1">LEIV-2558Tur</strain>
    </source>
</reference>
<dbReference type="EMBL" id="MF521585">
    <property type="protein sequence ID" value="ATX74894.1"/>
    <property type="molecule type" value="Genomic_RNA"/>
</dbReference>